<reference evidence="1 2" key="1">
    <citation type="submission" date="2016-07" db="EMBL/GenBank/DDBJ databases">
        <authorList>
            <person name="Lefevre C.T."/>
        </authorList>
    </citation>
    <scope>NUCLEOTIDE SEQUENCE [LARGE SCALE GENOMIC DNA]</scope>
    <source>
        <strain evidence="1">PR1</strain>
    </source>
</reference>
<proteinExistence type="predicted"/>
<dbReference type="Proteomes" id="UP000231658">
    <property type="component" value="Unassembled WGS sequence"/>
</dbReference>
<dbReference type="AlphaFoldDB" id="A0A1C3RIQ1"/>
<evidence type="ECO:0000313" key="2">
    <source>
        <dbReference type="Proteomes" id="UP000231658"/>
    </source>
</evidence>
<accession>A0A1C3RIQ1</accession>
<keyword evidence="2" id="KW-1185">Reference proteome</keyword>
<protein>
    <submittedName>
        <fullName evidence="1">Uncharacterized protein</fullName>
    </submittedName>
</protein>
<dbReference type="EMBL" id="FLYE01000034">
    <property type="protein sequence ID" value="SCA57139.1"/>
    <property type="molecule type" value="Genomic_DNA"/>
</dbReference>
<gene>
    <name evidence="1" type="ORF">MTBPR1_40162</name>
</gene>
<name>A0A1C3RIQ1_9PROT</name>
<evidence type="ECO:0000313" key="1">
    <source>
        <dbReference type="EMBL" id="SCA57139.1"/>
    </source>
</evidence>
<organism evidence="1 2">
    <name type="scientific">Candidatus Terasakiella magnetica</name>
    <dbReference type="NCBI Taxonomy" id="1867952"/>
    <lineage>
        <taxon>Bacteria</taxon>
        <taxon>Pseudomonadati</taxon>
        <taxon>Pseudomonadota</taxon>
        <taxon>Alphaproteobacteria</taxon>
        <taxon>Rhodospirillales</taxon>
        <taxon>Terasakiellaceae</taxon>
        <taxon>Terasakiella</taxon>
    </lineage>
</organism>
<sequence length="54" mass="6183">MNANAEIPTHDLCSTYPYDFRHSQLDWESLSMPQRLYICFGDTITGYIANGVLI</sequence>